<evidence type="ECO:0000256" key="2">
    <source>
        <dbReference type="ARBA" id="ARBA00022832"/>
    </source>
</evidence>
<dbReference type="InterPro" id="IPR000873">
    <property type="entry name" value="AMP-dep_synth/lig_dom"/>
</dbReference>
<dbReference type="EMBL" id="BTSY01000003">
    <property type="protein sequence ID" value="GMT17483.1"/>
    <property type="molecule type" value="Genomic_DNA"/>
</dbReference>
<dbReference type="GO" id="GO:0004467">
    <property type="term" value="F:long-chain fatty acid-CoA ligase activity"/>
    <property type="evidence" value="ECO:0007669"/>
    <property type="project" value="UniProtKB-EC"/>
</dbReference>
<keyword evidence="2" id="KW-0443">Lipid metabolism</keyword>
<dbReference type="PANTHER" id="PTHR43272:SF108">
    <property type="entry name" value="AMP-BINDING DOMAIN-CONTAINING PROTEIN"/>
    <property type="match status" value="1"/>
</dbReference>
<dbReference type="Proteomes" id="UP001432322">
    <property type="component" value="Unassembled WGS sequence"/>
</dbReference>
<dbReference type="PROSITE" id="PS00455">
    <property type="entry name" value="AMP_BINDING"/>
    <property type="match status" value="1"/>
</dbReference>
<dbReference type="EC" id="6.2.1.3" evidence="3"/>
<dbReference type="SUPFAM" id="SSF56801">
    <property type="entry name" value="Acetyl-CoA synthetase-like"/>
    <property type="match status" value="1"/>
</dbReference>
<dbReference type="GO" id="GO:0030182">
    <property type="term" value="P:neuron differentiation"/>
    <property type="evidence" value="ECO:0007669"/>
    <property type="project" value="TreeGrafter"/>
</dbReference>
<dbReference type="GO" id="GO:0005811">
    <property type="term" value="C:lipid droplet"/>
    <property type="evidence" value="ECO:0007669"/>
    <property type="project" value="TreeGrafter"/>
</dbReference>
<keyword evidence="2" id="KW-0276">Fatty acid metabolism</keyword>
<evidence type="ECO:0000259" key="4">
    <source>
        <dbReference type="Pfam" id="PF00501"/>
    </source>
</evidence>
<sequence length="750" mass="83134">LNTRHTILTTRTRHTLFHMPDRKKSDAYDASKDQTLGKVVKGESPIWIRLFIGFMRVWFFIYDCLNYLPYQLFNSPTEKLRKSGRVKARFVEDRDGPMRHVDGLLSEDFPGKDTIDKVWRHIVDIHDESPCLGTRQLIAVHQEKQDNGRVFEKWELGEYSWLSYREVEAKVAHLAAGIKDLCADSADPKVVIFAETRAHWMMTALACFRANIPIVTVYATLGEEAIVAAINETDATMLVTSAELIEKLGAVGTRCKTLNTLVYFPQVDKNAKAPELGNVRSQFAHVLSWNGLLDRNPSVITESEAKSSDIALIMYTSGTTGAAKGVILLHQNVVAAIAGQGAGVGIIGKTDTYIGYLPLAHILELSAEMTCLVRGARVGYSSPLTLHDRGSKIQKGTHGDCYALRPTLLAAVPAIMDRIFKAVSEEVAASPRFMQELFKLNYERKRARYQEGYASPFLDRVIFKKIRRLLGGRLRGVLSGGAALNPETQRFMNICMCCPVVQGYGLTETCGAACVAEITDLSTGTVGPPVRCSQIALREWPEGNYSPHNDPCQGEIMITGPNISAGYWKQPEKTAEDFVEYKGKRYFATGDIGEWRDDGSLLIIDRKKDLVKLQHGEYISLAKCETALLTCPIVENICVYGSGMEAYTIALVVPNAKHLEKIAEEAGVSGTTEELCANPAVIKAFKKKLDEHAAKNKLSRVEQPGAIHLCSEIWTPDSGLLTEALKLKRRPIAIKYEDTIKELYAATNKA</sequence>
<dbReference type="GO" id="GO:0005886">
    <property type="term" value="C:plasma membrane"/>
    <property type="evidence" value="ECO:0007669"/>
    <property type="project" value="TreeGrafter"/>
</dbReference>
<dbReference type="Gene3D" id="3.40.50.12780">
    <property type="entry name" value="N-terminal domain of ligase-like"/>
    <property type="match status" value="1"/>
</dbReference>
<dbReference type="InterPro" id="IPR020845">
    <property type="entry name" value="AMP-binding_CS"/>
</dbReference>
<feature type="domain" description="AMP-dependent synthetase/ligase" evidence="4">
    <location>
        <begin position="153"/>
        <end position="568"/>
    </location>
</feature>
<dbReference type="Pfam" id="PF00501">
    <property type="entry name" value="AMP-binding"/>
    <property type="match status" value="1"/>
</dbReference>
<organism evidence="5 6">
    <name type="scientific">Pristionchus fissidentatus</name>
    <dbReference type="NCBI Taxonomy" id="1538716"/>
    <lineage>
        <taxon>Eukaryota</taxon>
        <taxon>Metazoa</taxon>
        <taxon>Ecdysozoa</taxon>
        <taxon>Nematoda</taxon>
        <taxon>Chromadorea</taxon>
        <taxon>Rhabditida</taxon>
        <taxon>Rhabditina</taxon>
        <taxon>Diplogasteromorpha</taxon>
        <taxon>Diplogasteroidea</taxon>
        <taxon>Neodiplogasteridae</taxon>
        <taxon>Pristionchus</taxon>
    </lineage>
</organism>
<evidence type="ECO:0000256" key="3">
    <source>
        <dbReference type="ARBA" id="ARBA00026121"/>
    </source>
</evidence>
<dbReference type="GO" id="GO:0035336">
    <property type="term" value="P:long-chain fatty-acyl-CoA metabolic process"/>
    <property type="evidence" value="ECO:0007669"/>
    <property type="project" value="TreeGrafter"/>
</dbReference>
<dbReference type="AlphaFoldDB" id="A0AAV5VGZ3"/>
<protein>
    <recommendedName>
        <fullName evidence="3">long-chain-fatty-acid--CoA ligase</fullName>
        <ecNumber evidence="3">6.2.1.3</ecNumber>
    </recommendedName>
</protein>
<accession>A0AAV5VGZ3</accession>
<dbReference type="GO" id="GO:0005783">
    <property type="term" value="C:endoplasmic reticulum"/>
    <property type="evidence" value="ECO:0007669"/>
    <property type="project" value="TreeGrafter"/>
</dbReference>
<evidence type="ECO:0000256" key="1">
    <source>
        <dbReference type="ARBA" id="ARBA00022598"/>
    </source>
</evidence>
<evidence type="ECO:0000313" key="6">
    <source>
        <dbReference type="Proteomes" id="UP001432322"/>
    </source>
</evidence>
<dbReference type="InterPro" id="IPR042099">
    <property type="entry name" value="ANL_N_sf"/>
</dbReference>
<comment type="caution">
    <text evidence="5">The sequence shown here is derived from an EMBL/GenBank/DDBJ whole genome shotgun (WGS) entry which is preliminary data.</text>
</comment>
<reference evidence="5" key="1">
    <citation type="submission" date="2023-10" db="EMBL/GenBank/DDBJ databases">
        <title>Genome assembly of Pristionchus species.</title>
        <authorList>
            <person name="Yoshida K."/>
            <person name="Sommer R.J."/>
        </authorList>
    </citation>
    <scope>NUCLEOTIDE SEQUENCE</scope>
    <source>
        <strain evidence="5">RS5133</strain>
    </source>
</reference>
<keyword evidence="1" id="KW-0436">Ligase</keyword>
<name>A0AAV5VGZ3_9BILA</name>
<feature type="non-terminal residue" evidence="5">
    <location>
        <position position="1"/>
    </location>
</feature>
<keyword evidence="6" id="KW-1185">Reference proteome</keyword>
<evidence type="ECO:0000313" key="5">
    <source>
        <dbReference type="EMBL" id="GMT17483.1"/>
    </source>
</evidence>
<dbReference type="PANTHER" id="PTHR43272">
    <property type="entry name" value="LONG-CHAIN-FATTY-ACID--COA LIGASE"/>
    <property type="match status" value="1"/>
</dbReference>
<gene>
    <name evidence="5" type="ORF">PFISCL1PPCAC_8780</name>
</gene>
<proteinExistence type="predicted"/>